<comment type="caution">
    <text evidence="2">The sequence shown here is derived from an EMBL/GenBank/DDBJ whole genome shotgun (WGS) entry which is preliminary data.</text>
</comment>
<dbReference type="Proteomes" id="UP000719766">
    <property type="component" value="Unassembled WGS sequence"/>
</dbReference>
<evidence type="ECO:0000256" key="1">
    <source>
        <dbReference type="SAM" id="Phobius"/>
    </source>
</evidence>
<dbReference type="GeneID" id="64597210"/>
<dbReference type="EMBL" id="JABBWE010000045">
    <property type="protein sequence ID" value="KAG1791068.1"/>
    <property type="molecule type" value="Genomic_DNA"/>
</dbReference>
<keyword evidence="3" id="KW-1185">Reference proteome</keyword>
<gene>
    <name evidence="2" type="ORF">HD556DRAFT_1387355</name>
</gene>
<keyword evidence="1" id="KW-1133">Transmembrane helix</keyword>
<organism evidence="2 3">
    <name type="scientific">Suillus plorans</name>
    <dbReference type="NCBI Taxonomy" id="116603"/>
    <lineage>
        <taxon>Eukaryota</taxon>
        <taxon>Fungi</taxon>
        <taxon>Dikarya</taxon>
        <taxon>Basidiomycota</taxon>
        <taxon>Agaricomycotina</taxon>
        <taxon>Agaricomycetes</taxon>
        <taxon>Agaricomycetidae</taxon>
        <taxon>Boletales</taxon>
        <taxon>Suillineae</taxon>
        <taxon>Suillaceae</taxon>
        <taxon>Suillus</taxon>
    </lineage>
</organism>
<accession>A0A9P7DFT9</accession>
<feature type="transmembrane region" description="Helical" evidence="1">
    <location>
        <begin position="66"/>
        <end position="84"/>
    </location>
</feature>
<dbReference type="OrthoDB" id="2671051at2759"/>
<evidence type="ECO:0000313" key="2">
    <source>
        <dbReference type="EMBL" id="KAG1791068.1"/>
    </source>
</evidence>
<reference evidence="2" key="1">
    <citation type="journal article" date="2020" name="New Phytol.">
        <title>Comparative genomics reveals dynamic genome evolution in host specialist ectomycorrhizal fungi.</title>
        <authorList>
            <person name="Lofgren L.A."/>
            <person name="Nguyen N.H."/>
            <person name="Vilgalys R."/>
            <person name="Ruytinx J."/>
            <person name="Liao H.L."/>
            <person name="Branco S."/>
            <person name="Kuo A."/>
            <person name="LaButti K."/>
            <person name="Lipzen A."/>
            <person name="Andreopoulos W."/>
            <person name="Pangilinan J."/>
            <person name="Riley R."/>
            <person name="Hundley H."/>
            <person name="Na H."/>
            <person name="Barry K."/>
            <person name="Grigoriev I.V."/>
            <person name="Stajich J.E."/>
            <person name="Kennedy P.G."/>
        </authorList>
    </citation>
    <scope>NUCLEOTIDE SEQUENCE</scope>
    <source>
        <strain evidence="2">S12</strain>
    </source>
</reference>
<evidence type="ECO:0000313" key="3">
    <source>
        <dbReference type="Proteomes" id="UP000719766"/>
    </source>
</evidence>
<name>A0A9P7DFT9_9AGAM</name>
<keyword evidence="1" id="KW-0812">Transmembrane</keyword>
<keyword evidence="1" id="KW-0472">Membrane</keyword>
<dbReference type="AlphaFoldDB" id="A0A9P7DFT9"/>
<sequence length="181" mass="21056">MPRPLLRAILYACFQVIYIIIMRCPWFSSWAAEVTAINMAATWLLAIVLVRIPITRKVFLNEPFKLPIMYWAFYGLLVVALVIYDDSETEETRSLADLLEKKAMVLSSSLAYALYCLITLSVWRYLKWNFWKHPIAKVWWLINLGPVTEELFVHSPLPEDDPDLLHLSDSQLDEKSFTSEV</sequence>
<feature type="transmembrane region" description="Helical" evidence="1">
    <location>
        <begin position="104"/>
        <end position="126"/>
    </location>
</feature>
<feature type="transmembrane region" description="Helical" evidence="1">
    <location>
        <begin position="34"/>
        <end position="54"/>
    </location>
</feature>
<feature type="transmembrane region" description="Helical" evidence="1">
    <location>
        <begin position="9"/>
        <end position="28"/>
    </location>
</feature>
<protein>
    <submittedName>
        <fullName evidence="2">Uncharacterized protein</fullName>
    </submittedName>
</protein>
<dbReference type="RefSeq" id="XP_041157978.1">
    <property type="nucleotide sequence ID" value="XM_041303446.1"/>
</dbReference>
<proteinExistence type="predicted"/>